<organism evidence="3 4">
    <name type="scientific">Planotetraspora phitsanulokensis</name>
    <dbReference type="NCBI Taxonomy" id="575192"/>
    <lineage>
        <taxon>Bacteria</taxon>
        <taxon>Bacillati</taxon>
        <taxon>Actinomycetota</taxon>
        <taxon>Actinomycetes</taxon>
        <taxon>Streptosporangiales</taxon>
        <taxon>Streptosporangiaceae</taxon>
        <taxon>Planotetraspora</taxon>
    </lineage>
</organism>
<feature type="transmembrane region" description="Helical" evidence="2">
    <location>
        <begin position="12"/>
        <end position="34"/>
    </location>
</feature>
<dbReference type="AlphaFoldDB" id="A0A8J3XHJ6"/>
<name>A0A8J3XHJ6_9ACTN</name>
<evidence type="ECO:0000256" key="1">
    <source>
        <dbReference type="SAM" id="MobiDB-lite"/>
    </source>
</evidence>
<dbReference type="Proteomes" id="UP000622547">
    <property type="component" value="Unassembled WGS sequence"/>
</dbReference>
<keyword evidence="2" id="KW-0812">Transmembrane</keyword>
<feature type="region of interest" description="Disordered" evidence="1">
    <location>
        <begin position="314"/>
        <end position="368"/>
    </location>
</feature>
<evidence type="ECO:0000313" key="4">
    <source>
        <dbReference type="Proteomes" id="UP000622547"/>
    </source>
</evidence>
<dbReference type="EMBL" id="BOOP01000039">
    <property type="protein sequence ID" value="GII42037.1"/>
    <property type="molecule type" value="Genomic_DNA"/>
</dbReference>
<protein>
    <recommendedName>
        <fullName evidence="5">Type VII secretion protein EccE</fullName>
    </recommendedName>
</protein>
<keyword evidence="2" id="KW-1133">Transmembrane helix</keyword>
<keyword evidence="2" id="KW-0472">Membrane</keyword>
<sequence length="368" mass="37700">MAAPAPELTVVLGVAGGLLVLVVLVHLVVGRLGGWRALRRRVRREVALTVRAFAAPFRARVRYRRRLRLLVRLLGHPAGWGDAERAMTEAARTGIRPYAALLGPGRVGVMVAFGPGDPPEPPDPWAADAADPRLWWIDRAHLAAPAHPDGAAPLLVSVGTDGDHAVLLDLMPEPPVVAIGGDPRVARPVLQTIAAQLDARLPEAAVTVAGDVHPRHSGQDASGAVAAAARHAASGALTFAVCGASPAGMPVPRGVRLITAGVARGRAWLLTADRSGGMLVHGTPLRVDVLPLPAAVARVVGALPPYGGAHEGLRPSAAGDLVAPPPADPPGHSAVGGRRPGVASAEDDFTEPERQPGGVGGVSATRTG</sequence>
<evidence type="ECO:0000256" key="2">
    <source>
        <dbReference type="SAM" id="Phobius"/>
    </source>
</evidence>
<evidence type="ECO:0008006" key="5">
    <source>
        <dbReference type="Google" id="ProtNLM"/>
    </source>
</evidence>
<proteinExistence type="predicted"/>
<accession>A0A8J3XHJ6</accession>
<keyword evidence="4" id="KW-1185">Reference proteome</keyword>
<reference evidence="3 4" key="1">
    <citation type="submission" date="2021-01" db="EMBL/GenBank/DDBJ databases">
        <title>Whole genome shotgun sequence of Planotetraspora phitsanulokensis NBRC 104273.</title>
        <authorList>
            <person name="Komaki H."/>
            <person name="Tamura T."/>
        </authorList>
    </citation>
    <scope>NUCLEOTIDE SEQUENCE [LARGE SCALE GENOMIC DNA]</scope>
    <source>
        <strain evidence="3 4">NBRC 104273</strain>
    </source>
</reference>
<comment type="caution">
    <text evidence="3">The sequence shown here is derived from an EMBL/GenBank/DDBJ whole genome shotgun (WGS) entry which is preliminary data.</text>
</comment>
<gene>
    <name evidence="3" type="ORF">Pph01_70400</name>
</gene>
<evidence type="ECO:0000313" key="3">
    <source>
        <dbReference type="EMBL" id="GII42037.1"/>
    </source>
</evidence>